<dbReference type="SMART" id="SM00086">
    <property type="entry name" value="PAC"/>
    <property type="match status" value="5"/>
</dbReference>
<dbReference type="InterPro" id="IPR003594">
    <property type="entry name" value="HATPase_dom"/>
</dbReference>
<evidence type="ECO:0000256" key="4">
    <source>
        <dbReference type="ARBA" id="ARBA00022679"/>
    </source>
</evidence>
<dbReference type="InterPro" id="IPR035965">
    <property type="entry name" value="PAS-like_dom_sf"/>
</dbReference>
<evidence type="ECO:0000313" key="9">
    <source>
        <dbReference type="EMBL" id="SDK91744.1"/>
    </source>
</evidence>
<name>A0A1G9FTM5_9BACT</name>
<keyword evidence="3" id="KW-0597">Phosphoprotein</keyword>
<evidence type="ECO:0000256" key="3">
    <source>
        <dbReference type="ARBA" id="ARBA00022553"/>
    </source>
</evidence>
<dbReference type="InterPro" id="IPR001610">
    <property type="entry name" value="PAC"/>
</dbReference>
<evidence type="ECO:0000313" key="10">
    <source>
        <dbReference type="Proteomes" id="UP000199053"/>
    </source>
</evidence>
<protein>
    <recommendedName>
        <fullName evidence="2">histidine kinase</fullName>
        <ecNumber evidence="2">2.7.13.3</ecNumber>
    </recommendedName>
</protein>
<feature type="domain" description="PAC" evidence="8">
    <location>
        <begin position="954"/>
        <end position="1004"/>
    </location>
</feature>
<evidence type="ECO:0000256" key="5">
    <source>
        <dbReference type="ARBA" id="ARBA00022777"/>
    </source>
</evidence>
<dbReference type="EMBL" id="FNGA01000002">
    <property type="protein sequence ID" value="SDK91744.1"/>
    <property type="molecule type" value="Genomic_DNA"/>
</dbReference>
<dbReference type="PRINTS" id="PR00344">
    <property type="entry name" value="BCTRLSENSOR"/>
</dbReference>
<dbReference type="SMART" id="SM00065">
    <property type="entry name" value="GAF"/>
    <property type="match status" value="2"/>
</dbReference>
<dbReference type="GO" id="GO:0004673">
    <property type="term" value="F:protein histidine kinase activity"/>
    <property type="evidence" value="ECO:0007669"/>
    <property type="project" value="UniProtKB-EC"/>
</dbReference>
<dbReference type="Gene3D" id="2.10.70.100">
    <property type="match status" value="1"/>
</dbReference>
<reference evidence="10" key="1">
    <citation type="submission" date="2016-10" db="EMBL/GenBank/DDBJ databases">
        <authorList>
            <person name="Varghese N."/>
            <person name="Submissions S."/>
        </authorList>
    </citation>
    <scope>NUCLEOTIDE SEQUENCE [LARGE SCALE GENOMIC DNA]</scope>
    <source>
        <strain evidence="10">DSM 16995</strain>
    </source>
</reference>
<feature type="domain" description="PAC" evidence="8">
    <location>
        <begin position="113"/>
        <end position="165"/>
    </location>
</feature>
<dbReference type="InterPro" id="IPR000700">
    <property type="entry name" value="PAS-assoc_C"/>
</dbReference>
<dbReference type="NCBIfam" id="TIGR00229">
    <property type="entry name" value="sensory_box"/>
    <property type="match status" value="5"/>
</dbReference>
<evidence type="ECO:0000256" key="2">
    <source>
        <dbReference type="ARBA" id="ARBA00012438"/>
    </source>
</evidence>
<accession>A0A1G9FTM5</accession>
<feature type="domain" description="PAC" evidence="8">
    <location>
        <begin position="232"/>
        <end position="286"/>
    </location>
</feature>
<dbReference type="SUPFAM" id="SSF55781">
    <property type="entry name" value="GAF domain-like"/>
    <property type="match status" value="2"/>
</dbReference>
<dbReference type="InterPro" id="IPR013655">
    <property type="entry name" value="PAS_fold_3"/>
</dbReference>
<dbReference type="SUPFAM" id="SSF55874">
    <property type="entry name" value="ATPase domain of HSP90 chaperone/DNA topoisomerase II/histidine kinase"/>
    <property type="match status" value="1"/>
</dbReference>
<evidence type="ECO:0000256" key="1">
    <source>
        <dbReference type="ARBA" id="ARBA00000085"/>
    </source>
</evidence>
<gene>
    <name evidence="9" type="ORF">SAMN05660337_1699</name>
</gene>
<dbReference type="Gene3D" id="3.30.450.40">
    <property type="match status" value="2"/>
</dbReference>
<dbReference type="PROSITE" id="PS50113">
    <property type="entry name" value="PAC"/>
    <property type="match status" value="5"/>
</dbReference>
<evidence type="ECO:0000259" key="6">
    <source>
        <dbReference type="PROSITE" id="PS50109"/>
    </source>
</evidence>
<keyword evidence="10" id="KW-1185">Reference proteome</keyword>
<feature type="domain" description="PAS" evidence="7">
    <location>
        <begin position="49"/>
        <end position="95"/>
    </location>
</feature>
<feature type="domain" description="PAS" evidence="7">
    <location>
        <begin position="159"/>
        <end position="229"/>
    </location>
</feature>
<keyword evidence="5" id="KW-0418">Kinase</keyword>
<dbReference type="SUPFAM" id="SSF55785">
    <property type="entry name" value="PYP-like sensor domain (PAS domain)"/>
    <property type="match status" value="5"/>
</dbReference>
<dbReference type="Pfam" id="PF02518">
    <property type="entry name" value="HATPase_c"/>
    <property type="match status" value="1"/>
</dbReference>
<feature type="domain" description="PAC" evidence="8">
    <location>
        <begin position="527"/>
        <end position="579"/>
    </location>
</feature>
<feature type="domain" description="Histidine kinase" evidence="6">
    <location>
        <begin position="1017"/>
        <end position="1268"/>
    </location>
</feature>
<dbReference type="AlphaFoldDB" id="A0A1G9FTM5"/>
<dbReference type="PANTHER" id="PTHR43304:SF1">
    <property type="entry name" value="PAC DOMAIN-CONTAINING PROTEIN"/>
    <property type="match status" value="1"/>
</dbReference>
<dbReference type="PANTHER" id="PTHR43304">
    <property type="entry name" value="PHYTOCHROME-LIKE PROTEIN CPH1"/>
    <property type="match status" value="1"/>
</dbReference>
<dbReference type="Pfam" id="PF13426">
    <property type="entry name" value="PAS_9"/>
    <property type="match status" value="2"/>
</dbReference>
<proteinExistence type="predicted"/>
<dbReference type="Pfam" id="PF08447">
    <property type="entry name" value="PAS_3"/>
    <property type="match status" value="3"/>
</dbReference>
<dbReference type="OrthoDB" id="9769169at2"/>
<dbReference type="InterPro" id="IPR004358">
    <property type="entry name" value="Sig_transdc_His_kin-like_C"/>
</dbReference>
<dbReference type="RefSeq" id="WP_092160078.1">
    <property type="nucleotide sequence ID" value="NZ_FNGA01000002.1"/>
</dbReference>
<dbReference type="InterPro" id="IPR000014">
    <property type="entry name" value="PAS"/>
</dbReference>
<dbReference type="InterPro" id="IPR003018">
    <property type="entry name" value="GAF"/>
</dbReference>
<dbReference type="EC" id="2.7.13.3" evidence="2"/>
<evidence type="ECO:0000259" key="8">
    <source>
        <dbReference type="PROSITE" id="PS50113"/>
    </source>
</evidence>
<dbReference type="Gene3D" id="1.10.287.130">
    <property type="match status" value="1"/>
</dbReference>
<dbReference type="STRING" id="246191.SAMN05660337_1699"/>
<dbReference type="CDD" id="cd00130">
    <property type="entry name" value="PAS"/>
    <property type="match status" value="4"/>
</dbReference>
<feature type="domain" description="PAS" evidence="7">
    <location>
        <begin position="476"/>
        <end position="524"/>
    </location>
</feature>
<dbReference type="Proteomes" id="UP000199053">
    <property type="component" value="Unassembled WGS sequence"/>
</dbReference>
<dbReference type="Gene3D" id="3.30.450.20">
    <property type="entry name" value="PAS domain"/>
    <property type="match status" value="5"/>
</dbReference>
<dbReference type="InterPro" id="IPR005467">
    <property type="entry name" value="His_kinase_dom"/>
</dbReference>
<evidence type="ECO:0000259" key="7">
    <source>
        <dbReference type="PROSITE" id="PS50112"/>
    </source>
</evidence>
<dbReference type="PROSITE" id="PS50112">
    <property type="entry name" value="PAS"/>
    <property type="match status" value="5"/>
</dbReference>
<feature type="domain" description="PAS" evidence="7">
    <location>
        <begin position="882"/>
        <end position="928"/>
    </location>
</feature>
<dbReference type="SMART" id="SM00387">
    <property type="entry name" value="HATPase_c"/>
    <property type="match status" value="1"/>
</dbReference>
<dbReference type="InterPro" id="IPR036890">
    <property type="entry name" value="HATPase_C_sf"/>
</dbReference>
<sequence length="1275" mass="143661">MRNLESMTKKELIAELKRARAEVQRFERGHGVSLDYLSSLSVPLSAVGFERLVEGIWIIDKDADTLFANNSIASMLGYTPEEMIGRNLMDFMSEDRKGDCENNISRRESGVEEVHDFEFLNKSGNPVYTRIATSPILDETGNYVGAIASVTDLSDLHQAQKQLQENFDNAPIGIAHMDLDGKLFMVNPVFSKLLGYSQKELHGMDFISMIHPYDQKDYIMFREKMLRRREQVKLSKRMVTRSGENIWVEMSFSIVIDESENPHYFIVAVSVEDISEQKRAETVMKARLELMDFSLNHSLEEVLIETVNLVEDLTNSQMGFHHYLSPDQKTLMLQAWSTRTSSEMCISEEKGKPYPVADAGVWADCIHTKRAVIHNDYVSLSNKKGLPPGHTPVIRELVVPIIRNGKVVSILGVGNKPFNYTDADIEITTNISDFAWDIIKHKKADIDLMQAKKLLEEVQKIGRIGGWEVNVSTDEIFWTDNHYQLYGYKPKEFKDIDQFFFENIIHPDDRERIFSIYMSLFKNTETVSAEYRAILKDGTEHLFHCVAAPEFDDEGKLQRVYGVNQDITDRKKVEKRLRISERKFRSYFELGLIGMAIVGADKKWIDFNNKFCEILGYSREDLEKLSWPDFTHPDDIDKNKYLFDQMVAGELDSYTIEKRYIRKNGEIVYVALLTSCTRKRDGSIDYQMAHIMDITERVKAEKEAGWNLKLNSALARLYTPLVAPEANLKNTSEAVLKEVIQVTGSLFGNASIIAEGGATVLACSNMQDECSVATKRDSLFFSKSVDGTYPGLWGHSLNTLQPFFSNDPMNHPKSKGVPSGHVALSSYLSVPVLLGDKLVGQIAVANKPGGFTQRDVDAVIRIAAYYALAIQRVNSKQEIAASKELMENILDGIQAGIIIVDPVTCVIDSINSAASKMLRASKEQIIGQRCDVICWRATDGNVIENCPAATKEIREREFRMHRMDGTGLPVSKTVLKSKVNGEDKFIEIIFDITERKELELRLSLAQKLESIGHLSAGIAHEINTPAQYLGDNIIFLSGAFEEMSGVIKRHKAICQLQKDPVCEEAFTRWYNEDMDYLLEEIPAALAQSQDGVERITRIVQAMKRFSHPGLEFRQMGDINLALDNTVTVCRNEWKYSADVVFELDPDLPLIPCFINDLNQAFLNIVVNAAHSISAKVSGSGEKGTITIRTRLDPLWVVLEIEDTGEGIPAEILPKIFDPFFTTKDVGLGTGQGLTLCYSIINEKHGGIIDFSSKLGVGTKCTIKLPLEEVKENDSL</sequence>
<feature type="domain" description="PAC" evidence="8">
    <location>
        <begin position="654"/>
        <end position="706"/>
    </location>
</feature>
<dbReference type="InterPro" id="IPR052162">
    <property type="entry name" value="Sensor_kinase/Photoreceptor"/>
</dbReference>
<feature type="domain" description="PAS" evidence="7">
    <location>
        <begin position="580"/>
        <end position="650"/>
    </location>
</feature>
<comment type="catalytic activity">
    <reaction evidence="1">
        <text>ATP + protein L-histidine = ADP + protein N-phospho-L-histidine.</text>
        <dbReference type="EC" id="2.7.13.3"/>
    </reaction>
</comment>
<dbReference type="Gene3D" id="3.30.565.10">
    <property type="entry name" value="Histidine kinase-like ATPase, C-terminal domain"/>
    <property type="match status" value="1"/>
</dbReference>
<keyword evidence="4" id="KW-0808">Transferase</keyword>
<organism evidence="9 10">
    <name type="scientific">Maridesulfovibrio ferrireducens</name>
    <dbReference type="NCBI Taxonomy" id="246191"/>
    <lineage>
        <taxon>Bacteria</taxon>
        <taxon>Pseudomonadati</taxon>
        <taxon>Thermodesulfobacteriota</taxon>
        <taxon>Desulfovibrionia</taxon>
        <taxon>Desulfovibrionales</taxon>
        <taxon>Desulfovibrionaceae</taxon>
        <taxon>Maridesulfovibrio</taxon>
    </lineage>
</organism>
<dbReference type="InterPro" id="IPR029016">
    <property type="entry name" value="GAF-like_dom_sf"/>
</dbReference>
<dbReference type="SMART" id="SM00091">
    <property type="entry name" value="PAS"/>
    <property type="match status" value="5"/>
</dbReference>
<dbReference type="Pfam" id="PF13185">
    <property type="entry name" value="GAF_2"/>
    <property type="match status" value="2"/>
</dbReference>
<dbReference type="PROSITE" id="PS50109">
    <property type="entry name" value="HIS_KIN"/>
    <property type="match status" value="1"/>
</dbReference>